<dbReference type="PANTHER" id="PTHR15549">
    <property type="entry name" value="PAIRED IMMUNOGLOBULIN-LIKE TYPE 2 RECEPTOR"/>
    <property type="match status" value="1"/>
</dbReference>
<feature type="transmembrane region" description="Helical" evidence="6">
    <location>
        <begin position="250"/>
        <end position="272"/>
    </location>
</feature>
<feature type="region of interest" description="Disordered" evidence="5">
    <location>
        <begin position="223"/>
        <end position="246"/>
    </location>
</feature>
<dbReference type="AlphaFoldDB" id="A0A8H4L3R5"/>
<feature type="compositionally biased region" description="Low complexity" evidence="5">
    <location>
        <begin position="371"/>
        <end position="386"/>
    </location>
</feature>
<organism evidence="7 8">
    <name type="scientific">Fusarium albosuccineum</name>
    <dbReference type="NCBI Taxonomy" id="1237068"/>
    <lineage>
        <taxon>Eukaryota</taxon>
        <taxon>Fungi</taxon>
        <taxon>Dikarya</taxon>
        <taxon>Ascomycota</taxon>
        <taxon>Pezizomycotina</taxon>
        <taxon>Sordariomycetes</taxon>
        <taxon>Hypocreomycetidae</taxon>
        <taxon>Hypocreales</taxon>
        <taxon>Nectriaceae</taxon>
        <taxon>Fusarium</taxon>
        <taxon>Fusarium decemcellulare species complex</taxon>
    </lineage>
</organism>
<keyword evidence="3 6" id="KW-1133">Transmembrane helix</keyword>
<evidence type="ECO:0000256" key="4">
    <source>
        <dbReference type="ARBA" id="ARBA00023136"/>
    </source>
</evidence>
<accession>A0A8H4L3R5</accession>
<proteinExistence type="predicted"/>
<dbReference type="OrthoDB" id="5347452at2759"/>
<gene>
    <name evidence="7" type="ORF">FALBO_10643</name>
</gene>
<feature type="compositionally biased region" description="Low complexity" evidence="5">
    <location>
        <begin position="223"/>
        <end position="233"/>
    </location>
</feature>
<feature type="region of interest" description="Disordered" evidence="5">
    <location>
        <begin position="278"/>
        <end position="404"/>
    </location>
</feature>
<keyword evidence="8" id="KW-1185">Reference proteome</keyword>
<dbReference type="GO" id="GO:0016020">
    <property type="term" value="C:membrane"/>
    <property type="evidence" value="ECO:0007669"/>
    <property type="project" value="UniProtKB-SubCell"/>
</dbReference>
<comment type="caution">
    <text evidence="7">The sequence shown here is derived from an EMBL/GenBank/DDBJ whole genome shotgun (WGS) entry which is preliminary data.</text>
</comment>
<evidence type="ECO:0000256" key="3">
    <source>
        <dbReference type="ARBA" id="ARBA00022989"/>
    </source>
</evidence>
<evidence type="ECO:0000313" key="8">
    <source>
        <dbReference type="Proteomes" id="UP000554235"/>
    </source>
</evidence>
<reference evidence="7 8" key="1">
    <citation type="submission" date="2020-01" db="EMBL/GenBank/DDBJ databases">
        <title>Identification and distribution of gene clusters putatively required for synthesis of sphingolipid metabolism inhibitors in phylogenetically diverse species of the filamentous fungus Fusarium.</title>
        <authorList>
            <person name="Kim H.-S."/>
            <person name="Busman M."/>
            <person name="Brown D.W."/>
            <person name="Divon H."/>
            <person name="Uhlig S."/>
            <person name="Proctor R.H."/>
        </authorList>
    </citation>
    <scope>NUCLEOTIDE SEQUENCE [LARGE SCALE GENOMIC DNA]</scope>
    <source>
        <strain evidence="7 8">NRRL 20459</strain>
    </source>
</reference>
<evidence type="ECO:0000256" key="5">
    <source>
        <dbReference type="SAM" id="MobiDB-lite"/>
    </source>
</evidence>
<keyword evidence="2 6" id="KW-0812">Transmembrane</keyword>
<dbReference type="PANTHER" id="PTHR15549:SF26">
    <property type="entry name" value="AXIAL BUDDING PATTERN PROTEIN 2-RELATED"/>
    <property type="match status" value="1"/>
</dbReference>
<keyword evidence="4 6" id="KW-0472">Membrane</keyword>
<dbReference type="InterPro" id="IPR051694">
    <property type="entry name" value="Immunoregulatory_rcpt-like"/>
</dbReference>
<evidence type="ECO:0000256" key="6">
    <source>
        <dbReference type="SAM" id="Phobius"/>
    </source>
</evidence>
<protein>
    <submittedName>
        <fullName evidence="7">Duf1620 domain-containing protein</fullName>
    </submittedName>
</protein>
<evidence type="ECO:0000256" key="2">
    <source>
        <dbReference type="ARBA" id="ARBA00022692"/>
    </source>
</evidence>
<comment type="subcellular location">
    <subcellularLocation>
        <location evidence="1">Membrane</location>
        <topology evidence="1">Single-pass membrane protein</topology>
    </subcellularLocation>
</comment>
<name>A0A8H4L3R5_9HYPO</name>
<sequence length="404" mass="41947">MKFSGSFAAVAAALSTTANARHLAYPGPTGIVALPLDGISPVPTTPPRVHDLFRRANKDKDEEGTTVLMAPDATCGYISGRAGAAYTCGVDATCLFLTSSAGGDGAVACCDTVECNYRASCVDFNDYFQSSKCNDGCEVDAFTLKCTDTALPYCNTISFDGGIIDYWCNNVEISTLQKAKTTYDGQTGGVSFSEVALTDSSSEITFATTGTLAHGASVTADAASDATADASATETSKKDDDKSSTPVGPIVGGVVGGIGAIGLLGLGAFFFLRRRGNKQAANPPAYPPTPMQQQPGSGPGGYNPVPQNMASYYDPKNPYPSPGQQFGAPVVAYYPVQPGTPDPNSQIHHSPPPQDPRLAHAAVSPSPSYHQYPIPGQQPGFQPQAPVIHEAGGEPVKNHPQELA</sequence>
<dbReference type="Proteomes" id="UP000554235">
    <property type="component" value="Unassembled WGS sequence"/>
</dbReference>
<dbReference type="GO" id="GO:0071944">
    <property type="term" value="C:cell periphery"/>
    <property type="evidence" value="ECO:0007669"/>
    <property type="project" value="UniProtKB-ARBA"/>
</dbReference>
<evidence type="ECO:0000313" key="7">
    <source>
        <dbReference type="EMBL" id="KAF4462535.1"/>
    </source>
</evidence>
<evidence type="ECO:0000256" key="1">
    <source>
        <dbReference type="ARBA" id="ARBA00004167"/>
    </source>
</evidence>
<dbReference type="EMBL" id="JAADYS010001519">
    <property type="protein sequence ID" value="KAF4462535.1"/>
    <property type="molecule type" value="Genomic_DNA"/>
</dbReference>